<dbReference type="EMBL" id="OIVN01000534">
    <property type="protein sequence ID" value="SPC81719.1"/>
    <property type="molecule type" value="Genomic_DNA"/>
</dbReference>
<dbReference type="NCBIfam" id="TIGR01640">
    <property type="entry name" value="F_box_assoc_1"/>
    <property type="match status" value="1"/>
</dbReference>
<dbReference type="Pfam" id="PF07734">
    <property type="entry name" value="FBA_1"/>
    <property type="match status" value="1"/>
</dbReference>
<name>A0A2N9F4E5_FAGSY</name>
<feature type="domain" description="F-box associated beta-propeller type 1" evidence="1">
    <location>
        <begin position="59"/>
        <end position="184"/>
    </location>
</feature>
<evidence type="ECO:0000313" key="2">
    <source>
        <dbReference type="EMBL" id="SPC81719.1"/>
    </source>
</evidence>
<protein>
    <recommendedName>
        <fullName evidence="1">F-box associated beta-propeller type 1 domain-containing protein</fullName>
    </recommendedName>
</protein>
<evidence type="ECO:0000259" key="1">
    <source>
        <dbReference type="Pfam" id="PF07734"/>
    </source>
</evidence>
<dbReference type="PANTHER" id="PTHR31672:SF13">
    <property type="entry name" value="F-BOX PROTEIN CPR30-LIKE"/>
    <property type="match status" value="1"/>
</dbReference>
<reference evidence="2" key="1">
    <citation type="submission" date="2018-02" db="EMBL/GenBank/DDBJ databases">
        <authorList>
            <person name="Cohen D.B."/>
            <person name="Kent A.D."/>
        </authorList>
    </citation>
    <scope>NUCLEOTIDE SEQUENCE</scope>
</reference>
<accession>A0A2N9F4E5</accession>
<dbReference type="InterPro" id="IPR006527">
    <property type="entry name" value="F-box-assoc_dom_typ1"/>
</dbReference>
<dbReference type="PANTHER" id="PTHR31672">
    <property type="entry name" value="BNACNNG10540D PROTEIN"/>
    <property type="match status" value="1"/>
</dbReference>
<dbReference type="InterPro" id="IPR017451">
    <property type="entry name" value="F-box-assoc_interact_dom"/>
</dbReference>
<dbReference type="InterPro" id="IPR050796">
    <property type="entry name" value="SCF_F-box_component"/>
</dbReference>
<dbReference type="AlphaFoldDB" id="A0A2N9F4E5"/>
<gene>
    <name evidence="2" type="ORF">FSB_LOCUS9601</name>
</gene>
<proteinExistence type="predicted"/>
<organism evidence="2">
    <name type="scientific">Fagus sylvatica</name>
    <name type="common">Beechnut</name>
    <dbReference type="NCBI Taxonomy" id="28930"/>
    <lineage>
        <taxon>Eukaryota</taxon>
        <taxon>Viridiplantae</taxon>
        <taxon>Streptophyta</taxon>
        <taxon>Embryophyta</taxon>
        <taxon>Tracheophyta</taxon>
        <taxon>Spermatophyta</taxon>
        <taxon>Magnoliopsida</taxon>
        <taxon>eudicotyledons</taxon>
        <taxon>Gunneridae</taxon>
        <taxon>Pentapetalae</taxon>
        <taxon>rosids</taxon>
        <taxon>fabids</taxon>
        <taxon>Fagales</taxon>
        <taxon>Fagaceae</taxon>
        <taxon>Fagus</taxon>
    </lineage>
</organism>
<sequence length="185" mass="21035">MSHNVNNIELYALYNDDDDDFTEHTMFDFPLKPLNSKRLFCAMALVGICNGLVDPNILKERPKVEVYSLSTGVWRIITTALPPICSLNLIRGPERQAFVNGAVHWFAFSGTGGVKLDPFVLVFDFGDEVFRDIPLPKLPDYSPQECWNQLCAYGNSIAYFQTEFVVSRHLDIWVMKEYGVASSWT</sequence>